<feature type="non-terminal residue" evidence="1">
    <location>
        <position position="1"/>
    </location>
</feature>
<evidence type="ECO:0000313" key="2">
    <source>
        <dbReference type="Proteomes" id="UP000326759"/>
    </source>
</evidence>
<dbReference type="EMBL" id="SEYY01001161">
    <property type="protein sequence ID" value="KAB7505645.1"/>
    <property type="molecule type" value="Genomic_DNA"/>
</dbReference>
<dbReference type="AlphaFoldDB" id="A0A5N5TJ25"/>
<dbReference type="Proteomes" id="UP000326759">
    <property type="component" value="Unassembled WGS sequence"/>
</dbReference>
<sequence length="120" mass="12807">ALPSFTGASSSFTGVSSSVTSASSWFIGVSPFFECSSSSFTSASSTFTANKCAAIGAIYCQADNQCYTPIIQYTHLYSAKEICSELGTNGLVGELPNLQEINNEQTLACKYLSFLIQKHM</sequence>
<accession>A0A5N5TJ25</accession>
<proteinExistence type="predicted"/>
<keyword evidence="2" id="KW-1185">Reference proteome</keyword>
<protein>
    <submittedName>
        <fullName evidence="1">Uncharacterized protein</fullName>
    </submittedName>
</protein>
<comment type="caution">
    <text evidence="1">The sequence shown here is derived from an EMBL/GenBank/DDBJ whole genome shotgun (WGS) entry which is preliminary data.</text>
</comment>
<gene>
    <name evidence="1" type="ORF">Anas_05705</name>
</gene>
<evidence type="ECO:0000313" key="1">
    <source>
        <dbReference type="EMBL" id="KAB7505645.1"/>
    </source>
</evidence>
<name>A0A5N5TJ25_9CRUS</name>
<organism evidence="1 2">
    <name type="scientific">Armadillidium nasatum</name>
    <dbReference type="NCBI Taxonomy" id="96803"/>
    <lineage>
        <taxon>Eukaryota</taxon>
        <taxon>Metazoa</taxon>
        <taxon>Ecdysozoa</taxon>
        <taxon>Arthropoda</taxon>
        <taxon>Crustacea</taxon>
        <taxon>Multicrustacea</taxon>
        <taxon>Malacostraca</taxon>
        <taxon>Eumalacostraca</taxon>
        <taxon>Peracarida</taxon>
        <taxon>Isopoda</taxon>
        <taxon>Oniscidea</taxon>
        <taxon>Crinocheta</taxon>
        <taxon>Armadillidiidae</taxon>
        <taxon>Armadillidium</taxon>
    </lineage>
</organism>
<reference evidence="1 2" key="1">
    <citation type="journal article" date="2019" name="PLoS Biol.">
        <title>Sex chromosomes control vertical transmission of feminizing Wolbachia symbionts in an isopod.</title>
        <authorList>
            <person name="Becking T."/>
            <person name="Chebbi M.A."/>
            <person name="Giraud I."/>
            <person name="Moumen B."/>
            <person name="Laverre T."/>
            <person name="Caubet Y."/>
            <person name="Peccoud J."/>
            <person name="Gilbert C."/>
            <person name="Cordaux R."/>
        </authorList>
    </citation>
    <scope>NUCLEOTIDE SEQUENCE [LARGE SCALE GENOMIC DNA]</scope>
    <source>
        <strain evidence="1">ANa2</strain>
        <tissue evidence="1">Whole body excluding digestive tract and cuticle</tissue>
    </source>
</reference>